<comment type="caution">
    <text evidence="9">The sequence shown here is derived from an EMBL/GenBank/DDBJ whole genome shotgun (WGS) entry which is preliminary data.</text>
</comment>
<keyword evidence="4" id="KW-0564">Palmitate</keyword>
<dbReference type="Gene3D" id="3.40.190.10">
    <property type="entry name" value="Periplasmic binding protein-like II"/>
    <property type="match status" value="2"/>
</dbReference>
<evidence type="ECO:0000256" key="7">
    <source>
        <dbReference type="PIRSR" id="PIRSR002854-1"/>
    </source>
</evidence>
<dbReference type="CDD" id="cd13597">
    <property type="entry name" value="PBP2_lipoprotein_Tp32"/>
    <property type="match status" value="1"/>
</dbReference>
<dbReference type="Proteomes" id="UP000824239">
    <property type="component" value="Unassembled WGS sequence"/>
</dbReference>
<evidence type="ECO:0000256" key="6">
    <source>
        <dbReference type="PIRNR" id="PIRNR002854"/>
    </source>
</evidence>
<dbReference type="GO" id="GO:0016020">
    <property type="term" value="C:membrane"/>
    <property type="evidence" value="ECO:0007669"/>
    <property type="project" value="UniProtKB-SubCell"/>
</dbReference>
<keyword evidence="3" id="KW-0472">Membrane</keyword>
<dbReference type="SUPFAM" id="SSF53850">
    <property type="entry name" value="Periplasmic binding protein-like II"/>
    <property type="match status" value="1"/>
</dbReference>
<evidence type="ECO:0000256" key="3">
    <source>
        <dbReference type="ARBA" id="ARBA00023136"/>
    </source>
</evidence>
<protein>
    <recommendedName>
        <fullName evidence="6">Lipoprotein</fullName>
    </recommendedName>
</protein>
<dbReference type="PANTHER" id="PTHR30429:SF0">
    <property type="entry name" value="METHIONINE-BINDING LIPOPROTEIN METQ"/>
    <property type="match status" value="1"/>
</dbReference>
<proteinExistence type="inferred from homology"/>
<reference evidence="9" key="2">
    <citation type="journal article" date="2021" name="PeerJ">
        <title>Extensive microbial diversity within the chicken gut microbiome revealed by metagenomics and culture.</title>
        <authorList>
            <person name="Gilroy R."/>
            <person name="Ravi A."/>
            <person name="Getino M."/>
            <person name="Pursley I."/>
            <person name="Horton D.L."/>
            <person name="Alikhan N.F."/>
            <person name="Baker D."/>
            <person name="Gharbi K."/>
            <person name="Hall N."/>
            <person name="Watson M."/>
            <person name="Adriaenssens E.M."/>
            <person name="Foster-Nyarko E."/>
            <person name="Jarju S."/>
            <person name="Secka A."/>
            <person name="Antonio M."/>
            <person name="Oren A."/>
            <person name="Chaudhuri R.R."/>
            <person name="La Ragione R."/>
            <person name="Hildebrand F."/>
            <person name="Pallen M.J."/>
        </authorList>
    </citation>
    <scope>NUCLEOTIDE SEQUENCE</scope>
    <source>
        <strain evidence="9">ChiBcec15-4380</strain>
    </source>
</reference>
<dbReference type="Pfam" id="PF03180">
    <property type="entry name" value="Lipoprotein_9"/>
    <property type="match status" value="1"/>
</dbReference>
<gene>
    <name evidence="9" type="ORF">IAA53_07285</name>
</gene>
<dbReference type="EMBL" id="DVHE01000057">
    <property type="protein sequence ID" value="HIR51072.1"/>
    <property type="molecule type" value="Genomic_DNA"/>
</dbReference>
<evidence type="ECO:0000256" key="4">
    <source>
        <dbReference type="ARBA" id="ARBA00023139"/>
    </source>
</evidence>
<evidence type="ECO:0000256" key="5">
    <source>
        <dbReference type="ARBA" id="ARBA00023288"/>
    </source>
</evidence>
<name>A0A9D1DI62_9FIRM</name>
<feature type="lipid moiety-binding region" description="S-diacylglycerol cysteine" evidence="7">
    <location>
        <position position="21"/>
    </location>
</feature>
<organism evidence="9 10">
    <name type="scientific">Candidatus Avoscillospira avicola</name>
    <dbReference type="NCBI Taxonomy" id="2840706"/>
    <lineage>
        <taxon>Bacteria</taxon>
        <taxon>Bacillati</taxon>
        <taxon>Bacillota</taxon>
        <taxon>Clostridia</taxon>
        <taxon>Eubacteriales</taxon>
        <taxon>Oscillospiraceae</taxon>
        <taxon>Oscillospiraceae incertae sedis</taxon>
        <taxon>Candidatus Avoscillospira</taxon>
    </lineage>
</organism>
<feature type="signal peptide" evidence="8">
    <location>
        <begin position="1"/>
        <end position="22"/>
    </location>
</feature>
<accession>A0A9D1DI62</accession>
<dbReference type="InterPro" id="IPR004872">
    <property type="entry name" value="Lipoprotein_NlpA"/>
</dbReference>
<sequence>MKKRLIALTLALLLVLALAACAGKEEDKTIKVGATPAPHAEILEVAKELLAEEGYTLEIVEFDDYIMPNTAVEEGELDANYFQHITYMNGFNADNGTHLVSAAAIHYEPFGLYAGKTDSLDALADGAQIAIPNDATNGGRALLLLQEQGLITLAEDSGLEPTVQDIVDNPKNLEIVELEARLLPTTLEDVDMAVINGNYAIDANLKIADALAVEANDGTAAEAYANVVAVKEGNENSEAIQALVKALESEEVRAFIEETYEGAVMPLF</sequence>
<feature type="chain" id="PRO_5039160142" description="Lipoprotein" evidence="8">
    <location>
        <begin position="23"/>
        <end position="268"/>
    </location>
</feature>
<evidence type="ECO:0000313" key="10">
    <source>
        <dbReference type="Proteomes" id="UP000824239"/>
    </source>
</evidence>
<evidence type="ECO:0000313" key="9">
    <source>
        <dbReference type="EMBL" id="HIR51072.1"/>
    </source>
</evidence>
<dbReference type="PANTHER" id="PTHR30429">
    <property type="entry name" value="D-METHIONINE-BINDING LIPOPROTEIN METQ"/>
    <property type="match status" value="1"/>
</dbReference>
<evidence type="ECO:0000256" key="8">
    <source>
        <dbReference type="SAM" id="SignalP"/>
    </source>
</evidence>
<reference evidence="9" key="1">
    <citation type="submission" date="2020-10" db="EMBL/GenBank/DDBJ databases">
        <authorList>
            <person name="Gilroy R."/>
        </authorList>
    </citation>
    <scope>NUCLEOTIDE SEQUENCE</scope>
    <source>
        <strain evidence="9">ChiBcec15-4380</strain>
    </source>
</reference>
<dbReference type="AlphaFoldDB" id="A0A9D1DI62"/>
<comment type="subcellular location">
    <subcellularLocation>
        <location evidence="1">Membrane</location>
        <topology evidence="1">Lipid-anchor</topology>
    </subcellularLocation>
</comment>
<dbReference type="PIRSF" id="PIRSF002854">
    <property type="entry name" value="MetQ"/>
    <property type="match status" value="1"/>
</dbReference>
<keyword evidence="2 8" id="KW-0732">Signal</keyword>
<comment type="similarity">
    <text evidence="6">Belongs to the nlpA lipoprotein family.</text>
</comment>
<dbReference type="PROSITE" id="PS51257">
    <property type="entry name" value="PROKAR_LIPOPROTEIN"/>
    <property type="match status" value="1"/>
</dbReference>
<evidence type="ECO:0000256" key="1">
    <source>
        <dbReference type="ARBA" id="ARBA00004635"/>
    </source>
</evidence>
<evidence type="ECO:0000256" key="2">
    <source>
        <dbReference type="ARBA" id="ARBA00022729"/>
    </source>
</evidence>
<keyword evidence="5 6" id="KW-0449">Lipoprotein</keyword>